<sequence>MSTTSDVDSRRDGLIRHSGFADPSAMSSYALLNPPLPRPKSSLRTLVITPCLPPPHSLLGCEQPPSASQVLSNMPGSSTGDSEDGVEQAPPSPLTELSDSEPEEDAEEASTGRAGTGRAGTRRSVQPTSLFLIRKTHSHPDSEDPSQIIETAWFQTKGASPIPQPPHFVEEKRYLGDLFYHRHPVDPDRSQLWIWLASPGLPPRWKPVDVGYRREDGRYLSKTPKRKDPSWIRRDYFERREAEDSL</sequence>
<reference evidence="2 3" key="1">
    <citation type="journal article" date="2019" name="Nat. Ecol. Evol.">
        <title>Megaphylogeny resolves global patterns of mushroom evolution.</title>
        <authorList>
            <person name="Varga T."/>
            <person name="Krizsan K."/>
            <person name="Foldi C."/>
            <person name="Dima B."/>
            <person name="Sanchez-Garcia M."/>
            <person name="Sanchez-Ramirez S."/>
            <person name="Szollosi G.J."/>
            <person name="Szarkandi J.G."/>
            <person name="Papp V."/>
            <person name="Albert L."/>
            <person name="Andreopoulos W."/>
            <person name="Angelini C."/>
            <person name="Antonin V."/>
            <person name="Barry K.W."/>
            <person name="Bougher N.L."/>
            <person name="Buchanan P."/>
            <person name="Buyck B."/>
            <person name="Bense V."/>
            <person name="Catcheside P."/>
            <person name="Chovatia M."/>
            <person name="Cooper J."/>
            <person name="Damon W."/>
            <person name="Desjardin D."/>
            <person name="Finy P."/>
            <person name="Geml J."/>
            <person name="Haridas S."/>
            <person name="Hughes K."/>
            <person name="Justo A."/>
            <person name="Karasinski D."/>
            <person name="Kautmanova I."/>
            <person name="Kiss B."/>
            <person name="Kocsube S."/>
            <person name="Kotiranta H."/>
            <person name="LaButti K.M."/>
            <person name="Lechner B.E."/>
            <person name="Liimatainen K."/>
            <person name="Lipzen A."/>
            <person name="Lukacs Z."/>
            <person name="Mihaltcheva S."/>
            <person name="Morgado L.N."/>
            <person name="Niskanen T."/>
            <person name="Noordeloos M.E."/>
            <person name="Ohm R.A."/>
            <person name="Ortiz-Santana B."/>
            <person name="Ovrebo C."/>
            <person name="Racz N."/>
            <person name="Riley R."/>
            <person name="Savchenko A."/>
            <person name="Shiryaev A."/>
            <person name="Soop K."/>
            <person name="Spirin V."/>
            <person name="Szebenyi C."/>
            <person name="Tomsovsky M."/>
            <person name="Tulloss R.E."/>
            <person name="Uehling J."/>
            <person name="Grigoriev I.V."/>
            <person name="Vagvolgyi C."/>
            <person name="Papp T."/>
            <person name="Martin F.M."/>
            <person name="Miettinen O."/>
            <person name="Hibbett D.S."/>
            <person name="Nagy L.G."/>
        </authorList>
    </citation>
    <scope>NUCLEOTIDE SEQUENCE [LARGE SCALE GENOMIC DNA]</scope>
    <source>
        <strain evidence="2 3">HHB13444</strain>
    </source>
</reference>
<feature type="compositionally biased region" description="Polar residues" evidence="1">
    <location>
        <begin position="65"/>
        <end position="80"/>
    </location>
</feature>
<feature type="region of interest" description="Disordered" evidence="1">
    <location>
        <begin position="59"/>
        <end position="128"/>
    </location>
</feature>
<evidence type="ECO:0000256" key="1">
    <source>
        <dbReference type="SAM" id="MobiDB-lite"/>
    </source>
</evidence>
<dbReference type="InParanoid" id="A0A5C3PSF4"/>
<organism evidence="2 3">
    <name type="scientific">Polyporus arcularius HHB13444</name>
    <dbReference type="NCBI Taxonomy" id="1314778"/>
    <lineage>
        <taxon>Eukaryota</taxon>
        <taxon>Fungi</taxon>
        <taxon>Dikarya</taxon>
        <taxon>Basidiomycota</taxon>
        <taxon>Agaricomycotina</taxon>
        <taxon>Agaricomycetes</taxon>
        <taxon>Polyporales</taxon>
        <taxon>Polyporaceae</taxon>
        <taxon>Polyporus</taxon>
    </lineage>
</organism>
<evidence type="ECO:0000313" key="2">
    <source>
        <dbReference type="EMBL" id="TFK92432.1"/>
    </source>
</evidence>
<keyword evidence="3" id="KW-1185">Reference proteome</keyword>
<dbReference type="Proteomes" id="UP000308197">
    <property type="component" value="Unassembled WGS sequence"/>
</dbReference>
<evidence type="ECO:0000313" key="3">
    <source>
        <dbReference type="Proteomes" id="UP000308197"/>
    </source>
</evidence>
<protein>
    <submittedName>
        <fullName evidence="2">Uncharacterized protein</fullName>
    </submittedName>
</protein>
<feature type="region of interest" description="Disordered" evidence="1">
    <location>
        <begin position="1"/>
        <end position="42"/>
    </location>
</feature>
<dbReference type="AlphaFoldDB" id="A0A5C3PSF4"/>
<proteinExistence type="predicted"/>
<gene>
    <name evidence="2" type="ORF">K466DRAFT_595194</name>
</gene>
<dbReference type="EMBL" id="ML210998">
    <property type="protein sequence ID" value="TFK92432.1"/>
    <property type="molecule type" value="Genomic_DNA"/>
</dbReference>
<name>A0A5C3PSF4_9APHY</name>
<feature type="compositionally biased region" description="Acidic residues" evidence="1">
    <location>
        <begin position="98"/>
        <end position="108"/>
    </location>
</feature>
<accession>A0A5C3PSF4</accession>